<feature type="region of interest" description="Disordered" evidence="1">
    <location>
        <begin position="1"/>
        <end position="23"/>
    </location>
</feature>
<accession>A0A6C0JSM8</accession>
<proteinExistence type="predicted"/>
<organism evidence="2">
    <name type="scientific">viral metagenome</name>
    <dbReference type="NCBI Taxonomy" id="1070528"/>
    <lineage>
        <taxon>unclassified sequences</taxon>
        <taxon>metagenomes</taxon>
        <taxon>organismal metagenomes</taxon>
    </lineage>
</organism>
<evidence type="ECO:0000256" key="1">
    <source>
        <dbReference type="SAM" id="MobiDB-lite"/>
    </source>
</evidence>
<evidence type="ECO:0000313" key="2">
    <source>
        <dbReference type="EMBL" id="QHU06674.1"/>
    </source>
</evidence>
<dbReference type="AlphaFoldDB" id="A0A6C0JSM8"/>
<feature type="compositionally biased region" description="Basic and acidic residues" evidence="1">
    <location>
        <begin position="11"/>
        <end position="23"/>
    </location>
</feature>
<reference evidence="2" key="1">
    <citation type="journal article" date="2020" name="Nature">
        <title>Giant virus diversity and host interactions through global metagenomics.</title>
        <authorList>
            <person name="Schulz F."/>
            <person name="Roux S."/>
            <person name="Paez-Espino D."/>
            <person name="Jungbluth S."/>
            <person name="Walsh D.A."/>
            <person name="Denef V.J."/>
            <person name="McMahon K.D."/>
            <person name="Konstantinidis K.T."/>
            <person name="Eloe-Fadrosh E.A."/>
            <person name="Kyrpides N.C."/>
            <person name="Woyke T."/>
        </authorList>
    </citation>
    <scope>NUCLEOTIDE SEQUENCE</scope>
    <source>
        <strain evidence="2">GVMAG-S-1035315-10</strain>
    </source>
</reference>
<sequence length="120" mass="14268">MVMTQRRRGRLRDARVKGENKRREVENELDGTLDYSLPANSMHLIYRYEIIHWVPCAHNIFHRHVEDKWENKDGVEEIFVGEIVSFNDKNKKYLVHFSTGDDNPVPWEYSAAEIIKIILE</sequence>
<protein>
    <submittedName>
        <fullName evidence="2">Uncharacterized protein</fullName>
    </submittedName>
</protein>
<dbReference type="EMBL" id="MN740661">
    <property type="protein sequence ID" value="QHU06674.1"/>
    <property type="molecule type" value="Genomic_DNA"/>
</dbReference>
<name>A0A6C0JSM8_9ZZZZ</name>
<feature type="compositionally biased region" description="Basic residues" evidence="1">
    <location>
        <begin position="1"/>
        <end position="10"/>
    </location>
</feature>